<accession>A0ABD3NF09</accession>
<dbReference type="AlphaFoldDB" id="A0ABD3NF09"/>
<keyword evidence="2" id="KW-0732">Signal</keyword>
<feature type="chain" id="PRO_5044866359" evidence="2">
    <location>
        <begin position="16"/>
        <end position="719"/>
    </location>
</feature>
<keyword evidence="1" id="KW-1133">Transmembrane helix</keyword>
<gene>
    <name evidence="3" type="ORF">ACHAW5_003953</name>
</gene>
<protein>
    <submittedName>
        <fullName evidence="3">Uncharacterized protein</fullName>
    </submittedName>
</protein>
<sequence length="719" mass="80112">MKLALAFLSAAMVSAVEFAPKASIEAGSPMGQALLSQARRLNNDQNQADYSWVAKMSLKFQGCYHTQVWNSEANGEDDVRVSTQRLVRFRLCPSDSCTATNAAGCDAGYGDYVIGMETYMQAYMDMVQRDHEYSCKVEEQYGDVVNCEDDYCKYDTYMAKGMEYCVDRNPYEEDNGNKNGNNRNEMMNRIAEGCQQFKANNRRELEENDVKYYLGSYCSDSGGAIHVGLFTDDSCSTFADESNGADMFLSLAGYELPYATTTMIGTECVSCKEPKDVNQNNENDQYDADEVKESCENLYAGAGKCETNLSLEAPTTSACNFMEGIKIYRKNGSIITTHSAGTTASVFIGLFATSFILLGGYSYYLKTKLDRAKARKLEGNNDEVDYTWVAKMSLKYQGCYHTQVWNSEANGEDDVRVSTQRLVRFRLCPSDSCLMDNPAGCKSGYGDYVIAWRLTASYLDVVQRDHEYSCAMEEQYGDCSNCEDAENKDYCKYDCYLAKGMEYCVDRNPYEEDNGNQQGQNQNEMMNKIAEGCQQFKANNRRDLEENQQQAYYMGASLDEGGYIHVGLFTDDSCSVFADDNNGADTYLSLTGSELPYSTTTLIGTECVSCKEPKDVNQNNENDQYDADEVKESCENLYAGAGKCESYLESLASPTTSACNFMEGIKIYRKNGSLVNVKGGASTSASVFIGLFATSFVLFGGYAFYLKTKLDRARVNLSE</sequence>
<evidence type="ECO:0000313" key="3">
    <source>
        <dbReference type="EMBL" id="KAL3774038.1"/>
    </source>
</evidence>
<feature type="transmembrane region" description="Helical" evidence="1">
    <location>
        <begin position="685"/>
        <end position="705"/>
    </location>
</feature>
<name>A0ABD3NF09_9STRA</name>
<feature type="transmembrane region" description="Helical" evidence="1">
    <location>
        <begin position="344"/>
        <end position="365"/>
    </location>
</feature>
<keyword evidence="1" id="KW-0812">Transmembrane</keyword>
<evidence type="ECO:0000256" key="1">
    <source>
        <dbReference type="SAM" id="Phobius"/>
    </source>
</evidence>
<evidence type="ECO:0000313" key="4">
    <source>
        <dbReference type="Proteomes" id="UP001530315"/>
    </source>
</evidence>
<comment type="caution">
    <text evidence="3">The sequence shown here is derived from an EMBL/GenBank/DDBJ whole genome shotgun (WGS) entry which is preliminary data.</text>
</comment>
<keyword evidence="4" id="KW-1185">Reference proteome</keyword>
<organism evidence="3 4">
    <name type="scientific">Stephanodiscus triporus</name>
    <dbReference type="NCBI Taxonomy" id="2934178"/>
    <lineage>
        <taxon>Eukaryota</taxon>
        <taxon>Sar</taxon>
        <taxon>Stramenopiles</taxon>
        <taxon>Ochrophyta</taxon>
        <taxon>Bacillariophyta</taxon>
        <taxon>Coscinodiscophyceae</taxon>
        <taxon>Thalassiosirophycidae</taxon>
        <taxon>Stephanodiscales</taxon>
        <taxon>Stephanodiscaceae</taxon>
        <taxon>Stephanodiscus</taxon>
    </lineage>
</organism>
<proteinExistence type="predicted"/>
<feature type="signal peptide" evidence="2">
    <location>
        <begin position="1"/>
        <end position="15"/>
    </location>
</feature>
<dbReference type="EMBL" id="JALLAZ020001493">
    <property type="protein sequence ID" value="KAL3774038.1"/>
    <property type="molecule type" value="Genomic_DNA"/>
</dbReference>
<keyword evidence="1" id="KW-0472">Membrane</keyword>
<evidence type="ECO:0000256" key="2">
    <source>
        <dbReference type="SAM" id="SignalP"/>
    </source>
</evidence>
<dbReference type="Proteomes" id="UP001530315">
    <property type="component" value="Unassembled WGS sequence"/>
</dbReference>
<reference evidence="3 4" key="1">
    <citation type="submission" date="2024-10" db="EMBL/GenBank/DDBJ databases">
        <title>Updated reference genomes for cyclostephanoid diatoms.</title>
        <authorList>
            <person name="Roberts W.R."/>
            <person name="Alverson A.J."/>
        </authorList>
    </citation>
    <scope>NUCLEOTIDE SEQUENCE [LARGE SCALE GENOMIC DNA]</scope>
    <source>
        <strain evidence="3 4">AJA276-08</strain>
    </source>
</reference>